<sequence>MVLFLKEDYTHRRTYSPLQISSEFHLPLPELRTLNLADNKVCAPILWRIL</sequence>
<reference evidence="1" key="2">
    <citation type="journal article" date="2015" name="Fish Shellfish Immunol.">
        <title>Early steps in the European eel (Anguilla anguilla)-Vibrio vulnificus interaction in the gills: Role of the RtxA13 toxin.</title>
        <authorList>
            <person name="Callol A."/>
            <person name="Pajuelo D."/>
            <person name="Ebbesson L."/>
            <person name="Teles M."/>
            <person name="MacKenzie S."/>
            <person name="Amaro C."/>
        </authorList>
    </citation>
    <scope>NUCLEOTIDE SEQUENCE</scope>
</reference>
<dbReference type="AlphaFoldDB" id="A0A0E9W4W4"/>
<accession>A0A0E9W4W4</accession>
<name>A0A0E9W4W4_ANGAN</name>
<evidence type="ECO:0000313" key="1">
    <source>
        <dbReference type="EMBL" id="JAH84635.1"/>
    </source>
</evidence>
<proteinExistence type="predicted"/>
<organism evidence="1">
    <name type="scientific">Anguilla anguilla</name>
    <name type="common">European freshwater eel</name>
    <name type="synonym">Muraena anguilla</name>
    <dbReference type="NCBI Taxonomy" id="7936"/>
    <lineage>
        <taxon>Eukaryota</taxon>
        <taxon>Metazoa</taxon>
        <taxon>Chordata</taxon>
        <taxon>Craniata</taxon>
        <taxon>Vertebrata</taxon>
        <taxon>Euteleostomi</taxon>
        <taxon>Actinopterygii</taxon>
        <taxon>Neopterygii</taxon>
        <taxon>Teleostei</taxon>
        <taxon>Anguilliformes</taxon>
        <taxon>Anguillidae</taxon>
        <taxon>Anguilla</taxon>
    </lineage>
</organism>
<dbReference type="EMBL" id="GBXM01023942">
    <property type="protein sequence ID" value="JAH84635.1"/>
    <property type="molecule type" value="Transcribed_RNA"/>
</dbReference>
<protein>
    <submittedName>
        <fullName evidence="1">Uncharacterized protein</fullName>
    </submittedName>
</protein>
<reference evidence="1" key="1">
    <citation type="submission" date="2014-11" db="EMBL/GenBank/DDBJ databases">
        <authorList>
            <person name="Amaro Gonzalez C."/>
        </authorList>
    </citation>
    <scope>NUCLEOTIDE SEQUENCE</scope>
</reference>